<feature type="transmembrane region" description="Helical" evidence="2">
    <location>
        <begin position="21"/>
        <end position="39"/>
    </location>
</feature>
<dbReference type="EMBL" id="MHIB01000049">
    <property type="protein sequence ID" value="OGY42859.1"/>
    <property type="molecule type" value="Genomic_DNA"/>
</dbReference>
<keyword evidence="2" id="KW-0472">Membrane</keyword>
<dbReference type="AlphaFoldDB" id="A0A1G1XS08"/>
<dbReference type="InterPro" id="IPR014717">
    <property type="entry name" value="Transl_elong_EF1B/ribsomal_bS6"/>
</dbReference>
<evidence type="ECO:0000313" key="4">
    <source>
        <dbReference type="Proteomes" id="UP000178930"/>
    </source>
</evidence>
<organism evidence="3 4">
    <name type="scientific">Candidatus Buchananbacteria bacterium RIFCSPHIGHO2_01_FULL_39_14</name>
    <dbReference type="NCBI Taxonomy" id="1797532"/>
    <lineage>
        <taxon>Bacteria</taxon>
        <taxon>Candidatus Buchananiibacteriota</taxon>
    </lineage>
</organism>
<evidence type="ECO:0000256" key="2">
    <source>
        <dbReference type="SAM" id="Phobius"/>
    </source>
</evidence>
<keyword evidence="2" id="KW-0812">Transmembrane</keyword>
<evidence type="ECO:0000256" key="1">
    <source>
        <dbReference type="SAM" id="Coils"/>
    </source>
</evidence>
<proteinExistence type="predicted"/>
<keyword evidence="1" id="KW-0175">Coiled coil</keyword>
<dbReference type="STRING" id="1797532.A2729_03015"/>
<feature type="coiled-coil region" evidence="1">
    <location>
        <begin position="58"/>
        <end position="85"/>
    </location>
</feature>
<dbReference type="Gene3D" id="3.30.70.60">
    <property type="match status" value="1"/>
</dbReference>
<evidence type="ECO:0000313" key="3">
    <source>
        <dbReference type="EMBL" id="OGY42859.1"/>
    </source>
</evidence>
<protein>
    <submittedName>
        <fullName evidence="3">Uncharacterized protein</fullName>
    </submittedName>
</protein>
<dbReference type="Proteomes" id="UP000178930">
    <property type="component" value="Unassembled WGS sequence"/>
</dbReference>
<comment type="caution">
    <text evidence="3">The sequence shown here is derived from an EMBL/GenBank/DDBJ whole genome shotgun (WGS) entry which is preliminary data.</text>
</comment>
<reference evidence="3 4" key="1">
    <citation type="journal article" date="2016" name="Nat. Commun.">
        <title>Thousands of microbial genomes shed light on interconnected biogeochemical processes in an aquifer system.</title>
        <authorList>
            <person name="Anantharaman K."/>
            <person name="Brown C.T."/>
            <person name="Hug L.A."/>
            <person name="Sharon I."/>
            <person name="Castelle C.J."/>
            <person name="Probst A.J."/>
            <person name="Thomas B.C."/>
            <person name="Singh A."/>
            <person name="Wilkins M.J."/>
            <person name="Karaoz U."/>
            <person name="Brodie E.L."/>
            <person name="Williams K.H."/>
            <person name="Hubbard S.S."/>
            <person name="Banfield J.F."/>
        </authorList>
    </citation>
    <scope>NUCLEOTIDE SEQUENCE [LARGE SCALE GENOMIC DNA]</scope>
</reference>
<name>A0A1G1XS08_9BACT</name>
<gene>
    <name evidence="3" type="ORF">A2729_03015</name>
</gene>
<keyword evidence="2" id="KW-1133">Transmembrane helix</keyword>
<accession>A0A1G1XS08</accession>
<sequence>MAERIKNNNLALRLIFLRYQRPFSFAVVILVLLLSYFLILAPKYEQVGVGGSYNLSAVKAEVNKRQDYLNNLNELINDYQKISQADVGRIKNVLPADKDVAGLFVQLQEIAEKNNLLLASVNINETPEAITAQDAKSQIKQISVNLGLVNPAVNSYQKIKNFLSDLELNLRLFDISAVYFTPGDKTFSVNLVTYYLGQN</sequence>